<keyword evidence="2 11" id="KW-0813">Transport</keyword>
<gene>
    <name evidence="12" type="ORF">MCOR_3673</name>
</gene>
<evidence type="ECO:0000256" key="10">
    <source>
        <dbReference type="ARBA" id="ARBA00023303"/>
    </source>
</evidence>
<keyword evidence="3 11" id="KW-0894">Sodium channel</keyword>
<proteinExistence type="inferred from homology"/>
<keyword evidence="10 11" id="KW-0407">Ion channel</keyword>
<dbReference type="Pfam" id="PF00858">
    <property type="entry name" value="ASC"/>
    <property type="match status" value="1"/>
</dbReference>
<evidence type="ECO:0000256" key="2">
    <source>
        <dbReference type="ARBA" id="ARBA00022448"/>
    </source>
</evidence>
<reference evidence="12 13" key="1">
    <citation type="submission" date="2020-06" db="EMBL/GenBank/DDBJ databases">
        <authorList>
            <person name="Li R."/>
            <person name="Bekaert M."/>
        </authorList>
    </citation>
    <scope>NUCLEOTIDE SEQUENCE [LARGE SCALE GENOMIC DNA]</scope>
    <source>
        <strain evidence="13">wild</strain>
    </source>
</reference>
<keyword evidence="8" id="KW-0472">Membrane</keyword>
<comment type="similarity">
    <text evidence="11">Belongs to the amiloride-sensitive sodium channel (TC 1.A.6) family.</text>
</comment>
<accession>A0A6J8A5X5</accession>
<evidence type="ECO:0000256" key="9">
    <source>
        <dbReference type="ARBA" id="ARBA00023201"/>
    </source>
</evidence>
<name>A0A6J8A5X5_MYTCO</name>
<keyword evidence="4 11" id="KW-0812">Transmembrane</keyword>
<sequence>MCQELQHYYNYPTYTTVEVETHSQIEFPAVTFCNLNSLNKSNIVNDSRIDNYYLSIGPRMLIGFNKSINWSDPFYTEQGFFKKRTEPDILAENKLLYYGLLNIFLFDQKTINSGYEEYFTIKLALNGPCLTSNLTTIFKSSYTGSEYNLVLWLNVDRKNSYFGQWMGEGIQRPVWVDELFTNIRHIETRLDKLDQIGILVNSMNMKVIKVEQETKSLSERLAAVEISTQYVSDQYEDQKTKCNELKSKLSST</sequence>
<dbReference type="Proteomes" id="UP000507470">
    <property type="component" value="Unassembled WGS sequence"/>
</dbReference>
<dbReference type="GO" id="GO:0016020">
    <property type="term" value="C:membrane"/>
    <property type="evidence" value="ECO:0007669"/>
    <property type="project" value="UniProtKB-SubCell"/>
</dbReference>
<keyword evidence="13" id="KW-1185">Reference proteome</keyword>
<protein>
    <submittedName>
        <fullName evidence="12">ASIC5</fullName>
    </submittedName>
</protein>
<evidence type="ECO:0000313" key="12">
    <source>
        <dbReference type="EMBL" id="CAC5361584.1"/>
    </source>
</evidence>
<evidence type="ECO:0000256" key="7">
    <source>
        <dbReference type="ARBA" id="ARBA00023065"/>
    </source>
</evidence>
<dbReference type="AlphaFoldDB" id="A0A6J8A5X5"/>
<keyword evidence="7 11" id="KW-0406">Ion transport</keyword>
<dbReference type="InterPro" id="IPR001873">
    <property type="entry name" value="ENaC"/>
</dbReference>
<evidence type="ECO:0000313" key="13">
    <source>
        <dbReference type="Proteomes" id="UP000507470"/>
    </source>
</evidence>
<keyword evidence="9 11" id="KW-0739">Sodium transport</keyword>
<keyword evidence="6" id="KW-0915">Sodium</keyword>
<evidence type="ECO:0000256" key="4">
    <source>
        <dbReference type="ARBA" id="ARBA00022692"/>
    </source>
</evidence>
<evidence type="ECO:0000256" key="8">
    <source>
        <dbReference type="ARBA" id="ARBA00023136"/>
    </source>
</evidence>
<organism evidence="12 13">
    <name type="scientific">Mytilus coruscus</name>
    <name type="common">Sea mussel</name>
    <dbReference type="NCBI Taxonomy" id="42192"/>
    <lineage>
        <taxon>Eukaryota</taxon>
        <taxon>Metazoa</taxon>
        <taxon>Spiralia</taxon>
        <taxon>Lophotrochozoa</taxon>
        <taxon>Mollusca</taxon>
        <taxon>Bivalvia</taxon>
        <taxon>Autobranchia</taxon>
        <taxon>Pteriomorphia</taxon>
        <taxon>Mytilida</taxon>
        <taxon>Mytiloidea</taxon>
        <taxon>Mytilidae</taxon>
        <taxon>Mytilinae</taxon>
        <taxon>Mytilus</taxon>
    </lineage>
</organism>
<evidence type="ECO:0000256" key="3">
    <source>
        <dbReference type="ARBA" id="ARBA00022461"/>
    </source>
</evidence>
<dbReference type="EMBL" id="CACVKT020000627">
    <property type="protein sequence ID" value="CAC5361584.1"/>
    <property type="molecule type" value="Genomic_DNA"/>
</dbReference>
<evidence type="ECO:0000256" key="11">
    <source>
        <dbReference type="RuleBase" id="RU000679"/>
    </source>
</evidence>
<dbReference type="OrthoDB" id="8065060at2759"/>
<evidence type="ECO:0000256" key="6">
    <source>
        <dbReference type="ARBA" id="ARBA00023053"/>
    </source>
</evidence>
<evidence type="ECO:0000256" key="1">
    <source>
        <dbReference type="ARBA" id="ARBA00004141"/>
    </source>
</evidence>
<comment type="subcellular location">
    <subcellularLocation>
        <location evidence="1">Membrane</location>
        <topology evidence="1">Multi-pass membrane protein</topology>
    </subcellularLocation>
</comment>
<dbReference type="GO" id="GO:0005272">
    <property type="term" value="F:sodium channel activity"/>
    <property type="evidence" value="ECO:0007669"/>
    <property type="project" value="UniProtKB-KW"/>
</dbReference>
<keyword evidence="5" id="KW-1133">Transmembrane helix</keyword>
<evidence type="ECO:0000256" key="5">
    <source>
        <dbReference type="ARBA" id="ARBA00022989"/>
    </source>
</evidence>